<evidence type="ECO:0000313" key="4">
    <source>
        <dbReference type="EMBL" id="SEO24615.1"/>
    </source>
</evidence>
<name>A0A1H8N4Q9_9EURY</name>
<evidence type="ECO:0000259" key="3">
    <source>
        <dbReference type="PROSITE" id="PS51371"/>
    </source>
</evidence>
<dbReference type="PROSITE" id="PS51371">
    <property type="entry name" value="CBS"/>
    <property type="match status" value="2"/>
</dbReference>
<feature type="domain" description="CBS" evidence="3">
    <location>
        <begin position="74"/>
        <end position="130"/>
    </location>
</feature>
<keyword evidence="5" id="KW-1185">Reference proteome</keyword>
<dbReference type="InterPro" id="IPR046342">
    <property type="entry name" value="CBS_dom_sf"/>
</dbReference>
<dbReference type="SMART" id="SM00116">
    <property type="entry name" value="CBS"/>
    <property type="match status" value="2"/>
</dbReference>
<sequence>MPLKDIVRPKEELVTASRDTSCQDLAKLMNDRTVGSVVIEENDEPIGIVTDRDICLNAVGAGKDPKTTPASEVMNTDVFTCDADDGVFELCQAMREHGVRRMPIVEDGKLSGIITLDDLVMLLEDEMHDLSEVIRSESPPYQPA</sequence>
<gene>
    <name evidence="4" type="ORF">SAMN04487948_101311</name>
</gene>
<evidence type="ECO:0000256" key="2">
    <source>
        <dbReference type="PROSITE-ProRule" id="PRU00703"/>
    </source>
</evidence>
<protein>
    <submittedName>
        <fullName evidence="4">CBS domain-containing protein</fullName>
    </submittedName>
</protein>
<accession>A0A1H8N4Q9</accession>
<feature type="domain" description="CBS" evidence="3">
    <location>
        <begin position="7"/>
        <end position="65"/>
    </location>
</feature>
<reference evidence="5" key="1">
    <citation type="submission" date="2016-10" db="EMBL/GenBank/DDBJ databases">
        <authorList>
            <person name="Varghese N."/>
            <person name="Submissions S."/>
        </authorList>
    </citation>
    <scope>NUCLEOTIDE SEQUENCE [LARGE SCALE GENOMIC DNA]</scope>
    <source>
        <strain evidence="5">CGMCC 1.10121</strain>
    </source>
</reference>
<dbReference type="AlphaFoldDB" id="A0A1H8N4Q9"/>
<evidence type="ECO:0000256" key="1">
    <source>
        <dbReference type="ARBA" id="ARBA00023122"/>
    </source>
</evidence>
<dbReference type="PANTHER" id="PTHR43080">
    <property type="entry name" value="CBS DOMAIN-CONTAINING PROTEIN CBSX3, MITOCHONDRIAL"/>
    <property type="match status" value="1"/>
</dbReference>
<dbReference type="EMBL" id="FODV01000001">
    <property type="protein sequence ID" value="SEO24615.1"/>
    <property type="molecule type" value="Genomic_DNA"/>
</dbReference>
<evidence type="ECO:0000313" key="5">
    <source>
        <dbReference type="Proteomes" id="UP000199126"/>
    </source>
</evidence>
<dbReference type="Pfam" id="PF00571">
    <property type="entry name" value="CBS"/>
    <property type="match status" value="2"/>
</dbReference>
<dbReference type="OrthoDB" id="43333at2157"/>
<dbReference type="PANTHER" id="PTHR43080:SF2">
    <property type="entry name" value="CBS DOMAIN-CONTAINING PROTEIN"/>
    <property type="match status" value="1"/>
</dbReference>
<dbReference type="InterPro" id="IPR051257">
    <property type="entry name" value="Diverse_CBS-Domain"/>
</dbReference>
<dbReference type="Proteomes" id="UP000199126">
    <property type="component" value="Unassembled WGS sequence"/>
</dbReference>
<proteinExistence type="predicted"/>
<dbReference type="SUPFAM" id="SSF54631">
    <property type="entry name" value="CBS-domain pair"/>
    <property type="match status" value="1"/>
</dbReference>
<keyword evidence="1 2" id="KW-0129">CBS domain</keyword>
<dbReference type="Gene3D" id="3.10.580.10">
    <property type="entry name" value="CBS-domain"/>
    <property type="match status" value="1"/>
</dbReference>
<organism evidence="4 5">
    <name type="scientific">Halogranum amylolyticum</name>
    <dbReference type="NCBI Taxonomy" id="660520"/>
    <lineage>
        <taxon>Archaea</taxon>
        <taxon>Methanobacteriati</taxon>
        <taxon>Methanobacteriota</taxon>
        <taxon>Stenosarchaea group</taxon>
        <taxon>Halobacteria</taxon>
        <taxon>Halobacteriales</taxon>
        <taxon>Haloferacaceae</taxon>
    </lineage>
</organism>
<dbReference type="RefSeq" id="WP_089820693.1">
    <property type="nucleotide sequence ID" value="NZ_FODV01000001.1"/>
</dbReference>
<dbReference type="CDD" id="cd17775">
    <property type="entry name" value="CBS_pair_bact_arch"/>
    <property type="match status" value="1"/>
</dbReference>
<dbReference type="InterPro" id="IPR000644">
    <property type="entry name" value="CBS_dom"/>
</dbReference>